<dbReference type="OrthoDB" id="9798585at2"/>
<dbReference type="AlphaFoldDB" id="A0A2P5Z699"/>
<evidence type="ECO:0000259" key="1">
    <source>
        <dbReference type="Pfam" id="PF07883"/>
    </source>
</evidence>
<dbReference type="GeneID" id="93877888"/>
<gene>
    <name evidence="2" type="ORF">XsacCFBP4641_07505</name>
</gene>
<comment type="caution">
    <text evidence="2">The sequence shown here is derived from an EMBL/GenBank/DDBJ whole genome shotgun (WGS) entry which is preliminary data.</text>
</comment>
<reference evidence="2 3" key="1">
    <citation type="submission" date="2016-08" db="EMBL/GenBank/DDBJ databases">
        <authorList>
            <person name="Seilhamer J.J."/>
        </authorList>
    </citation>
    <scope>NUCLEOTIDE SEQUENCE [LARGE SCALE GENOMIC DNA]</scope>
    <source>
        <strain evidence="2 3">CFBP4641</strain>
    </source>
</reference>
<name>A0A2P5Z699_9XANT</name>
<protein>
    <submittedName>
        <fullName evidence="2">Cupin</fullName>
    </submittedName>
</protein>
<dbReference type="InterPro" id="IPR013096">
    <property type="entry name" value="Cupin_2"/>
</dbReference>
<organism evidence="2 3">
    <name type="scientific">Xanthomonas sacchari</name>
    <dbReference type="NCBI Taxonomy" id="56458"/>
    <lineage>
        <taxon>Bacteria</taxon>
        <taxon>Pseudomonadati</taxon>
        <taxon>Pseudomonadota</taxon>
        <taxon>Gammaproteobacteria</taxon>
        <taxon>Lysobacterales</taxon>
        <taxon>Lysobacteraceae</taxon>
        <taxon>Xanthomonas</taxon>
    </lineage>
</organism>
<dbReference type="SUPFAM" id="SSF51182">
    <property type="entry name" value="RmlC-like cupins"/>
    <property type="match status" value="1"/>
</dbReference>
<dbReference type="Gene3D" id="2.60.120.10">
    <property type="entry name" value="Jelly Rolls"/>
    <property type="match status" value="1"/>
</dbReference>
<dbReference type="InterPro" id="IPR011051">
    <property type="entry name" value="RmlC_Cupin_sf"/>
</dbReference>
<evidence type="ECO:0000313" key="2">
    <source>
        <dbReference type="EMBL" id="PPU83585.1"/>
    </source>
</evidence>
<dbReference type="InterPro" id="IPR014710">
    <property type="entry name" value="RmlC-like_jellyroll"/>
</dbReference>
<dbReference type="CDD" id="cd06981">
    <property type="entry name" value="cupin_reut_a1446"/>
    <property type="match status" value="1"/>
</dbReference>
<sequence length="116" mass="12655">MSDAHPLSGSLLAALPDARGGEIFTELLRRSGCRVERIVSHGQTTPQDTPYVQAHDEWVLLLRGSARVALCEREVALVPGDHLFIPADTPHWVTFTDPGQPTVWLAIHLGEADVVV</sequence>
<accession>A0A2P5Z699</accession>
<dbReference type="RefSeq" id="WP_010341924.1">
    <property type="nucleotide sequence ID" value="NZ_CP132343.1"/>
</dbReference>
<dbReference type="Proteomes" id="UP000247346">
    <property type="component" value="Unassembled WGS sequence"/>
</dbReference>
<feature type="domain" description="Cupin type-2" evidence="1">
    <location>
        <begin position="50"/>
        <end position="107"/>
    </location>
</feature>
<dbReference type="Pfam" id="PF07883">
    <property type="entry name" value="Cupin_2"/>
    <property type="match status" value="1"/>
</dbReference>
<evidence type="ECO:0000313" key="3">
    <source>
        <dbReference type="Proteomes" id="UP000247346"/>
    </source>
</evidence>
<dbReference type="EMBL" id="MDEK01000005">
    <property type="protein sequence ID" value="PPU83585.1"/>
    <property type="molecule type" value="Genomic_DNA"/>
</dbReference>
<proteinExistence type="predicted"/>